<accession>D5AGF9</accession>
<dbReference type="Proteomes" id="UP000002359">
    <property type="component" value="Chromosome"/>
</dbReference>
<dbReference type="InterPro" id="IPR037175">
    <property type="entry name" value="KFase_sf"/>
</dbReference>
<evidence type="ECO:0000313" key="2">
    <source>
        <dbReference type="Proteomes" id="UP000002359"/>
    </source>
</evidence>
<dbReference type="Gene3D" id="3.50.30.50">
    <property type="entry name" value="Putative cyclase"/>
    <property type="match status" value="1"/>
</dbReference>
<dbReference type="PANTHER" id="PTHR31118">
    <property type="entry name" value="CYCLASE-LIKE PROTEIN 2"/>
    <property type="match status" value="1"/>
</dbReference>
<dbReference type="InterPro" id="IPR007325">
    <property type="entry name" value="KFase/CYL"/>
</dbReference>
<dbReference type="EMBL" id="CP000837">
    <property type="protein sequence ID" value="ADE30924.1"/>
    <property type="molecule type" value="Genomic_DNA"/>
</dbReference>
<dbReference type="PATRIC" id="fig|423211.3.peg.455"/>
<proteinExistence type="predicted"/>
<dbReference type="PANTHER" id="PTHR31118:SF12">
    <property type="entry name" value="CYCLASE-LIKE PROTEIN 2"/>
    <property type="match status" value="1"/>
</dbReference>
<dbReference type="HOGENOM" id="CLU_030671_2_2_9"/>
<dbReference type="GO" id="GO:0019441">
    <property type="term" value="P:L-tryptophan catabolic process to kynurenine"/>
    <property type="evidence" value="ECO:0007669"/>
    <property type="project" value="InterPro"/>
</dbReference>
<evidence type="ECO:0008006" key="3">
    <source>
        <dbReference type="Google" id="ProtNLM"/>
    </source>
</evidence>
<reference evidence="1 2" key="1">
    <citation type="journal article" date="2009" name="J. Infect. Dis.">
        <title>Clinical, experimental, and genomic differences between intermediately pathogenic, highly pathogenic, and epidemic Streptococcus suis.</title>
        <authorList>
            <person name="Ye C."/>
            <person name="Zheng H."/>
            <person name="Zhang J."/>
            <person name="Jing H."/>
            <person name="Wang L."/>
            <person name="Xiong Y."/>
            <person name="Wang W."/>
            <person name="Zhou Z."/>
            <person name="Sun Q."/>
            <person name="Luo X."/>
            <person name="Du H."/>
            <person name="Gottschalk M."/>
            <person name="Xu J."/>
        </authorList>
    </citation>
    <scope>NUCLEOTIDE SEQUENCE [LARGE SCALE GENOMIC DNA]</scope>
    <source>
        <strain evidence="1 2">GZ1</strain>
    </source>
</reference>
<dbReference type="SUPFAM" id="SSF102198">
    <property type="entry name" value="Putative cyclase"/>
    <property type="match status" value="1"/>
</dbReference>
<dbReference type="AlphaFoldDB" id="D5AGF9"/>
<gene>
    <name evidence="1" type="ordered locus">SSGZ1_0459</name>
</gene>
<dbReference type="KEGG" id="ssw:SSGZ1_0459"/>
<name>D5AGF9_STRGZ</name>
<dbReference type="GO" id="GO:0004061">
    <property type="term" value="F:arylformamidase activity"/>
    <property type="evidence" value="ECO:0007669"/>
    <property type="project" value="InterPro"/>
</dbReference>
<dbReference type="Pfam" id="PF04199">
    <property type="entry name" value="Cyclase"/>
    <property type="match status" value="1"/>
</dbReference>
<organism evidence="1 2">
    <name type="scientific">Streptococcus suis (strain GZ1)</name>
    <dbReference type="NCBI Taxonomy" id="423211"/>
    <lineage>
        <taxon>Bacteria</taxon>
        <taxon>Bacillati</taxon>
        <taxon>Bacillota</taxon>
        <taxon>Bacilli</taxon>
        <taxon>Lactobacillales</taxon>
        <taxon>Streptococcaceae</taxon>
        <taxon>Streptococcus</taxon>
    </lineage>
</organism>
<evidence type="ECO:0000313" key="1">
    <source>
        <dbReference type="EMBL" id="ADE30924.1"/>
    </source>
</evidence>
<protein>
    <recommendedName>
        <fullName evidence="3">Cyclase</fullName>
    </recommendedName>
</protein>
<sequence length="249" mass="28077">MRISMTELLDIYRTLKSKTWVDLTHQINEKSPHFPALPALEKKALFTHKDGFFVEQFTVVGQYGTHIDPPIHFVEGARYLDEIDLKDLLLPLYVIDKSAAVIENNDYEITKQDILDFEAEYGPIAPKSFVAFRSDLSKRWPSQDAIRNLDEDGVQRTPGWSHEALEYLIEERQVKAVGHETLDTDSGVSAAKHGGSLSEEYYLLSKDIYQLEVLANLDQVPPTGALISIAFPHWEKASGSPVRAIAILP</sequence>